<dbReference type="Proteomes" id="UP000887013">
    <property type="component" value="Unassembled WGS sequence"/>
</dbReference>
<evidence type="ECO:0000313" key="1">
    <source>
        <dbReference type="EMBL" id="GFU31278.1"/>
    </source>
</evidence>
<keyword evidence="2" id="KW-1185">Reference proteome</keyword>
<reference evidence="1" key="1">
    <citation type="submission" date="2020-08" db="EMBL/GenBank/DDBJ databases">
        <title>Multicomponent nature underlies the extraordinary mechanical properties of spider dragline silk.</title>
        <authorList>
            <person name="Kono N."/>
            <person name="Nakamura H."/>
            <person name="Mori M."/>
            <person name="Yoshida Y."/>
            <person name="Ohtoshi R."/>
            <person name="Malay A.D."/>
            <person name="Moran D.A.P."/>
            <person name="Tomita M."/>
            <person name="Numata K."/>
            <person name="Arakawa K."/>
        </authorList>
    </citation>
    <scope>NUCLEOTIDE SEQUENCE</scope>
</reference>
<evidence type="ECO:0000313" key="2">
    <source>
        <dbReference type="Proteomes" id="UP000887013"/>
    </source>
</evidence>
<accession>A0A8X6QK73</accession>
<protein>
    <submittedName>
        <fullName evidence="1">Uncharacterized protein</fullName>
    </submittedName>
</protein>
<name>A0A8X6QK73_NEPPI</name>
<proteinExistence type="predicted"/>
<sequence>MQNISSGKLSALADGISPCTLDMHFDTKGPSLAWVAEMKRFRLIPFFPPKDLPTGSRTPPELEKGGRVFEKLIRDGSSEAWRRPPFGWVPGFNRSTAPGGLWSEALSLKSGFRRRDLEWDEYCVTHT</sequence>
<dbReference type="EMBL" id="BMAW01129644">
    <property type="protein sequence ID" value="GFU31278.1"/>
    <property type="molecule type" value="Genomic_DNA"/>
</dbReference>
<dbReference type="AlphaFoldDB" id="A0A8X6QK73"/>
<gene>
    <name evidence="1" type="ORF">NPIL_463511</name>
</gene>
<organism evidence="1 2">
    <name type="scientific">Nephila pilipes</name>
    <name type="common">Giant wood spider</name>
    <name type="synonym">Nephila maculata</name>
    <dbReference type="NCBI Taxonomy" id="299642"/>
    <lineage>
        <taxon>Eukaryota</taxon>
        <taxon>Metazoa</taxon>
        <taxon>Ecdysozoa</taxon>
        <taxon>Arthropoda</taxon>
        <taxon>Chelicerata</taxon>
        <taxon>Arachnida</taxon>
        <taxon>Araneae</taxon>
        <taxon>Araneomorphae</taxon>
        <taxon>Entelegynae</taxon>
        <taxon>Araneoidea</taxon>
        <taxon>Nephilidae</taxon>
        <taxon>Nephila</taxon>
    </lineage>
</organism>
<comment type="caution">
    <text evidence="1">The sequence shown here is derived from an EMBL/GenBank/DDBJ whole genome shotgun (WGS) entry which is preliminary data.</text>
</comment>